<reference evidence="2 3" key="1">
    <citation type="journal article" date="2012" name="J. Bacteriol.">
        <title>Complete genome sequence of Leuconostoc carnosum strain JB16, isolated from Kimchi.</title>
        <authorList>
            <person name="Jung J.Y."/>
            <person name="Lee S.H."/>
            <person name="Jeon C.O."/>
        </authorList>
    </citation>
    <scope>NUCLEOTIDE SEQUENCE [LARGE SCALE GENOMIC DNA]</scope>
    <source>
        <strain evidence="2 3">JB16</strain>
    </source>
</reference>
<dbReference type="STRING" id="1229758.C270_04170"/>
<dbReference type="HOGENOM" id="CLU_3063077_0_0_9"/>
<dbReference type="Proteomes" id="UP000006299">
    <property type="component" value="Chromosome"/>
</dbReference>
<proteinExistence type="predicted"/>
<dbReference type="AlphaFoldDB" id="K0DA97"/>
<keyword evidence="1" id="KW-0472">Membrane</keyword>
<dbReference type="EMBL" id="CP003851">
    <property type="protein sequence ID" value="AFT81745.1"/>
    <property type="molecule type" value="Genomic_DNA"/>
</dbReference>
<dbReference type="RefSeq" id="WP_014974357.1">
    <property type="nucleotide sequence ID" value="NC_018673.1"/>
</dbReference>
<keyword evidence="1" id="KW-0812">Transmembrane</keyword>
<keyword evidence="3" id="KW-1185">Reference proteome</keyword>
<keyword evidence="1" id="KW-1133">Transmembrane helix</keyword>
<dbReference type="PATRIC" id="fig|1229758.3.peg.833"/>
<feature type="transmembrane region" description="Helical" evidence="1">
    <location>
        <begin position="6"/>
        <end position="35"/>
    </location>
</feature>
<evidence type="ECO:0000313" key="3">
    <source>
        <dbReference type="Proteomes" id="UP000006299"/>
    </source>
</evidence>
<accession>K0DA97</accession>
<evidence type="ECO:0000256" key="1">
    <source>
        <dbReference type="SAM" id="Phobius"/>
    </source>
</evidence>
<name>K0DA97_LEUCJ</name>
<organism evidence="2 3">
    <name type="scientific">Leuconostoc carnosum (strain JB16)</name>
    <dbReference type="NCBI Taxonomy" id="1229758"/>
    <lineage>
        <taxon>Bacteria</taxon>
        <taxon>Bacillati</taxon>
        <taxon>Bacillota</taxon>
        <taxon>Bacilli</taxon>
        <taxon>Lactobacillales</taxon>
        <taxon>Lactobacillaceae</taxon>
        <taxon>Leuconostoc</taxon>
    </lineage>
</organism>
<evidence type="ECO:0000313" key="2">
    <source>
        <dbReference type="EMBL" id="AFT81745.1"/>
    </source>
</evidence>
<gene>
    <name evidence="2" type="ordered locus">C270_04170</name>
</gene>
<dbReference type="KEGG" id="lcn:C270_04170"/>
<protein>
    <submittedName>
        <fullName evidence="2">Peptide ABC transporter permease</fullName>
    </submittedName>
</protein>
<sequence>MIHKILQLFGVTIGTVVYTTTVLTVIAVIIIYYFIYLQTSKTYYRQATQKNES</sequence>
<dbReference type="GeneID" id="61187803"/>